<dbReference type="InterPro" id="IPR019734">
    <property type="entry name" value="TPR_rpt"/>
</dbReference>
<sequence>MIPFLLALAATATTTSIANLPGGDTARFTACLALVKSDPKAAVEQANIWREQSRTVVAGQCLGLAFVADERWAPASAAFEQAARQADLDRDGRAATLWVQAANAALAGDDAVKARGQLDRALLLPVLSGQMRGEAYLDRARADAAIKDWPAARTDLDEAIKLVPQDPFVWLLSATLARRQLDMPRAERDIAKALELSPDDGSVAYEAGNIAATLGRTDAAKVAWEQAVKLDKDGPAGKAAAQILAQAETAPEGRPSLPYDALDGD</sequence>
<dbReference type="SMART" id="SM00028">
    <property type="entry name" value="TPR"/>
    <property type="match status" value="3"/>
</dbReference>
<dbReference type="SUPFAM" id="SSF48452">
    <property type="entry name" value="TPR-like"/>
    <property type="match status" value="1"/>
</dbReference>
<protein>
    <recommendedName>
        <fullName evidence="4">Tetratricopeptide repeat protein</fullName>
    </recommendedName>
</protein>
<dbReference type="EMBL" id="CP117411">
    <property type="protein sequence ID" value="WCT73514.1"/>
    <property type="molecule type" value="Genomic_DNA"/>
</dbReference>
<keyword evidence="3" id="KW-1185">Reference proteome</keyword>
<dbReference type="InterPro" id="IPR011990">
    <property type="entry name" value="TPR-like_helical_dom_sf"/>
</dbReference>
<accession>A0ABY7TMR0</accession>
<dbReference type="Gene3D" id="1.25.40.10">
    <property type="entry name" value="Tetratricopeptide repeat domain"/>
    <property type="match status" value="2"/>
</dbReference>
<name>A0ABY7TMR0_9SPHN</name>
<feature type="region of interest" description="Disordered" evidence="1">
    <location>
        <begin position="246"/>
        <end position="265"/>
    </location>
</feature>
<dbReference type="RefSeq" id="WP_273687795.1">
    <property type="nucleotide sequence ID" value="NZ_CP117411.1"/>
</dbReference>
<evidence type="ECO:0000313" key="2">
    <source>
        <dbReference type="EMBL" id="WCT73514.1"/>
    </source>
</evidence>
<proteinExistence type="predicted"/>
<organism evidence="2 3">
    <name type="scientific">Sphingomonas naphthae</name>
    <dbReference type="NCBI Taxonomy" id="1813468"/>
    <lineage>
        <taxon>Bacteria</taxon>
        <taxon>Pseudomonadati</taxon>
        <taxon>Pseudomonadota</taxon>
        <taxon>Alphaproteobacteria</taxon>
        <taxon>Sphingomonadales</taxon>
        <taxon>Sphingomonadaceae</taxon>
        <taxon>Sphingomonas</taxon>
    </lineage>
</organism>
<evidence type="ECO:0008006" key="4">
    <source>
        <dbReference type="Google" id="ProtNLM"/>
    </source>
</evidence>
<evidence type="ECO:0000313" key="3">
    <source>
        <dbReference type="Proteomes" id="UP001220395"/>
    </source>
</evidence>
<reference evidence="2 3" key="1">
    <citation type="submission" date="2023-02" db="EMBL/GenBank/DDBJ databases">
        <title>Genome sequence of Sphingomonas naphthae.</title>
        <authorList>
            <person name="Kim S."/>
            <person name="Heo J."/>
            <person name="Kwon S.-W."/>
        </authorList>
    </citation>
    <scope>NUCLEOTIDE SEQUENCE [LARGE SCALE GENOMIC DNA]</scope>
    <source>
        <strain evidence="2 3">KACC 18716</strain>
    </source>
</reference>
<evidence type="ECO:0000256" key="1">
    <source>
        <dbReference type="SAM" id="MobiDB-lite"/>
    </source>
</evidence>
<dbReference type="Proteomes" id="UP001220395">
    <property type="component" value="Chromosome"/>
</dbReference>
<gene>
    <name evidence="2" type="ORF">PQ455_18200</name>
</gene>